<proteinExistence type="predicted"/>
<gene>
    <name evidence="3" type="ORF">QE404_001027</name>
</gene>
<feature type="domain" description="VOC" evidence="2">
    <location>
        <begin position="12"/>
        <end position="161"/>
    </location>
</feature>
<dbReference type="Proteomes" id="UP001225072">
    <property type="component" value="Unassembled WGS sequence"/>
</dbReference>
<organism evidence="3 4">
    <name type="scientific">Chryseobacterium camelliae</name>
    <dbReference type="NCBI Taxonomy" id="1265445"/>
    <lineage>
        <taxon>Bacteria</taxon>
        <taxon>Pseudomonadati</taxon>
        <taxon>Bacteroidota</taxon>
        <taxon>Flavobacteriia</taxon>
        <taxon>Flavobacteriales</taxon>
        <taxon>Weeksellaceae</taxon>
        <taxon>Chryseobacterium group</taxon>
        <taxon>Chryseobacterium</taxon>
    </lineage>
</organism>
<dbReference type="InterPro" id="IPR004360">
    <property type="entry name" value="Glyas_Fos-R_dOase_dom"/>
</dbReference>
<dbReference type="PANTHER" id="PTHR43048:SF6">
    <property type="entry name" value="BLR8189 PROTEIN"/>
    <property type="match status" value="1"/>
</dbReference>
<evidence type="ECO:0000313" key="4">
    <source>
        <dbReference type="Proteomes" id="UP001225072"/>
    </source>
</evidence>
<dbReference type="InterPro" id="IPR051785">
    <property type="entry name" value="MMCE/EMCE_epimerase"/>
</dbReference>
<dbReference type="PROSITE" id="PS51819">
    <property type="entry name" value="VOC"/>
    <property type="match status" value="1"/>
</dbReference>
<dbReference type="PANTHER" id="PTHR43048">
    <property type="entry name" value="METHYLMALONYL-COA EPIMERASE"/>
    <property type="match status" value="1"/>
</dbReference>
<dbReference type="InterPro" id="IPR037523">
    <property type="entry name" value="VOC_core"/>
</dbReference>
<keyword evidence="1" id="KW-0479">Metal-binding</keyword>
<reference evidence="3 4" key="1">
    <citation type="submission" date="2023-07" db="EMBL/GenBank/DDBJ databases">
        <title>Functional and genomic diversity of the sorghum phyllosphere microbiome.</title>
        <authorList>
            <person name="Shade A."/>
        </authorList>
    </citation>
    <scope>NUCLEOTIDE SEQUENCE [LARGE SCALE GENOMIC DNA]</scope>
    <source>
        <strain evidence="3 4">SORGH_AS_1064</strain>
    </source>
</reference>
<accession>A0ABU0TFP2</accession>
<name>A0ABU0TFP2_9FLAO</name>
<evidence type="ECO:0000313" key="3">
    <source>
        <dbReference type="EMBL" id="MDQ1095880.1"/>
    </source>
</evidence>
<protein>
    <submittedName>
        <fullName evidence="3">Catechol 2,3-dioxygenase-like lactoylglutathione lyase family enzyme</fullName>
    </submittedName>
</protein>
<evidence type="ECO:0000256" key="1">
    <source>
        <dbReference type="ARBA" id="ARBA00022723"/>
    </source>
</evidence>
<sequence length="184" mass="20493">MKMNYQTSEVRAIDHIGITVPDLEAAALFLEQAFGAVAIYDNVIPTDEPQQGADAEAKLGLAKGSAIIHMRMMRIGDGASIELFEMKVPGKRKKDIIPSDIGLQHFAVYTEDIDETKRKFTEAGGKVLKGPNKMLGREGGDGNWFMYAVTPWGTFVEFITYPSELEIEKTTTLRRWKPQPGKDE</sequence>
<dbReference type="SUPFAM" id="SSF54593">
    <property type="entry name" value="Glyoxalase/Bleomycin resistance protein/Dihydroxybiphenyl dioxygenase"/>
    <property type="match status" value="1"/>
</dbReference>
<dbReference type="Pfam" id="PF00903">
    <property type="entry name" value="Glyoxalase"/>
    <property type="match status" value="1"/>
</dbReference>
<comment type="caution">
    <text evidence="3">The sequence shown here is derived from an EMBL/GenBank/DDBJ whole genome shotgun (WGS) entry which is preliminary data.</text>
</comment>
<evidence type="ECO:0000259" key="2">
    <source>
        <dbReference type="PROSITE" id="PS51819"/>
    </source>
</evidence>
<keyword evidence="4" id="KW-1185">Reference proteome</keyword>
<dbReference type="Gene3D" id="3.10.180.10">
    <property type="entry name" value="2,3-Dihydroxybiphenyl 1,2-Dioxygenase, domain 1"/>
    <property type="match status" value="1"/>
</dbReference>
<dbReference type="InterPro" id="IPR029068">
    <property type="entry name" value="Glyas_Bleomycin-R_OHBP_Dase"/>
</dbReference>
<dbReference type="EMBL" id="JAUTAL010000001">
    <property type="protein sequence ID" value="MDQ1095880.1"/>
    <property type="molecule type" value="Genomic_DNA"/>
</dbReference>